<feature type="transmembrane region" description="Helical" evidence="2">
    <location>
        <begin position="160"/>
        <end position="183"/>
    </location>
</feature>
<dbReference type="Proteomes" id="UP001492380">
    <property type="component" value="Unassembled WGS sequence"/>
</dbReference>
<keyword evidence="4" id="KW-1185">Reference proteome</keyword>
<keyword evidence="2" id="KW-0472">Membrane</keyword>
<feature type="compositionally biased region" description="Low complexity" evidence="1">
    <location>
        <begin position="317"/>
        <end position="348"/>
    </location>
</feature>
<feature type="region of interest" description="Disordered" evidence="1">
    <location>
        <begin position="451"/>
        <end position="490"/>
    </location>
</feature>
<protein>
    <submittedName>
        <fullName evidence="3">Uncharacterized protein</fullName>
    </submittedName>
</protein>
<feature type="compositionally biased region" description="Polar residues" evidence="1">
    <location>
        <begin position="272"/>
        <end position="291"/>
    </location>
</feature>
<keyword evidence="2" id="KW-0812">Transmembrane</keyword>
<sequence length="649" mass="69598">MQRGRIKTINVIEQQQRRRRLRCDKKGADQDRVVAVASDDNHHHLKHVASPTSSPLAIVTPAPVARDRRRLADPDDDDQNGKPLTWTLRSHSLDAISAAPTTLHVVTSTSKTTSPTSAIGADAVGTSGAEWTISDAHPRPSVSSSSTRPSSTAAMGTTGLVIAAGCIGATLLVVTVAFGIYVMRTKGLTFSDVFRRKARPRQRIDRTYDIAKPTVHRMPAYAWDERKPPPSYSQSVPLRRPEPVATRFAPAASQSGLLTETSRCTPAASRSGLVTETSSRYTGTPAASQSGLLKPASRPSTPPGFKSPSNTSFLDDSTPPRNSSSRQSNHSREPSSPLSLPLQQQQQSRFSDLSIPPLFIQGQDPPRENSFYRSRESSVNLSRDNSLTRSRSDSVTRSRANSDAHHRSRDSSLTRQTQPTAAAVDHPECADTLTSPHLPLPGFYSFMANRPGPASSLSQRPRGLTQSSQHSTFSPSNTTTSSPVDASFGPDPHYHLPYPYSYRESTTSTTTSPRFRSVDSWVGHQTSRIESSDLRDQPPLHFSFLRQNTGNGGGGGLGMVDEGAAGWGEEAAPPDVPPSYRDGGGGGGGVVNVGSGGGVAGVAGNHRRQNTNHSDATVFRVHPGSEIKIPRGSLVPSEILDANMVHSAL</sequence>
<organism evidence="3 4">
    <name type="scientific">Phyllosticta capitalensis</name>
    <dbReference type="NCBI Taxonomy" id="121624"/>
    <lineage>
        <taxon>Eukaryota</taxon>
        <taxon>Fungi</taxon>
        <taxon>Dikarya</taxon>
        <taxon>Ascomycota</taxon>
        <taxon>Pezizomycotina</taxon>
        <taxon>Dothideomycetes</taxon>
        <taxon>Dothideomycetes incertae sedis</taxon>
        <taxon>Botryosphaeriales</taxon>
        <taxon>Phyllostictaceae</taxon>
        <taxon>Phyllosticta</taxon>
    </lineage>
</organism>
<keyword evidence="2" id="KW-1133">Transmembrane helix</keyword>
<feature type="region of interest" description="Disordered" evidence="1">
    <location>
        <begin position="131"/>
        <end position="153"/>
    </location>
</feature>
<evidence type="ECO:0000256" key="1">
    <source>
        <dbReference type="SAM" id="MobiDB-lite"/>
    </source>
</evidence>
<evidence type="ECO:0000313" key="4">
    <source>
        <dbReference type="Proteomes" id="UP001492380"/>
    </source>
</evidence>
<feature type="compositionally biased region" description="Polar residues" evidence="1">
    <location>
        <begin position="455"/>
        <end position="470"/>
    </location>
</feature>
<comment type="caution">
    <text evidence="3">The sequence shown here is derived from an EMBL/GenBank/DDBJ whole genome shotgun (WGS) entry which is preliminary data.</text>
</comment>
<proteinExistence type="predicted"/>
<feature type="compositionally biased region" description="Polar residues" evidence="1">
    <location>
        <begin position="252"/>
        <end position="264"/>
    </location>
</feature>
<reference evidence="3 4" key="1">
    <citation type="submission" date="2024-04" db="EMBL/GenBank/DDBJ databases">
        <title>Phyllosticta paracitricarpa is synonymous to the EU quarantine fungus P. citricarpa based on phylogenomic analyses.</title>
        <authorList>
            <consortium name="Lawrence Berkeley National Laboratory"/>
            <person name="Van Ingen-Buijs V.A."/>
            <person name="Van Westerhoven A.C."/>
            <person name="Haridas S."/>
            <person name="Skiadas P."/>
            <person name="Martin F."/>
            <person name="Groenewald J.Z."/>
            <person name="Crous P.W."/>
            <person name="Seidl M.F."/>
        </authorList>
    </citation>
    <scope>NUCLEOTIDE SEQUENCE [LARGE SCALE GENOMIC DNA]</scope>
    <source>
        <strain evidence="3 4">CBS 123374</strain>
    </source>
</reference>
<evidence type="ECO:0000313" key="3">
    <source>
        <dbReference type="EMBL" id="KAK8231892.1"/>
    </source>
</evidence>
<gene>
    <name evidence="3" type="ORF">HDK90DRAFT_289723</name>
</gene>
<name>A0ABR1YK25_9PEZI</name>
<feature type="compositionally biased region" description="Low complexity" evidence="1">
    <location>
        <begin position="471"/>
        <end position="483"/>
    </location>
</feature>
<dbReference type="EMBL" id="JBBWRZ010000007">
    <property type="protein sequence ID" value="KAK8231892.1"/>
    <property type="molecule type" value="Genomic_DNA"/>
</dbReference>
<feature type="compositionally biased region" description="Basic and acidic residues" evidence="1">
    <location>
        <begin position="390"/>
        <end position="412"/>
    </location>
</feature>
<evidence type="ECO:0000256" key="2">
    <source>
        <dbReference type="SAM" id="Phobius"/>
    </source>
</evidence>
<feature type="compositionally biased region" description="Low complexity" evidence="1">
    <location>
        <begin position="139"/>
        <end position="152"/>
    </location>
</feature>
<feature type="region of interest" description="Disordered" evidence="1">
    <location>
        <begin position="248"/>
        <end position="433"/>
    </location>
</feature>
<accession>A0ABR1YK25</accession>